<proteinExistence type="predicted"/>
<dbReference type="InterPro" id="IPR011058">
    <property type="entry name" value="Cyanovirin-N"/>
</dbReference>
<keyword evidence="3" id="KW-1185">Reference proteome</keyword>
<protein>
    <recommendedName>
        <fullName evidence="1">Cyanovirin-N domain-containing protein</fullName>
    </recommendedName>
</protein>
<feature type="domain" description="Cyanovirin-N" evidence="1">
    <location>
        <begin position="2"/>
        <end position="100"/>
    </location>
</feature>
<dbReference type="Gene3D" id="2.30.60.10">
    <property type="entry name" value="Cyanovirin-N"/>
    <property type="match status" value="1"/>
</dbReference>
<evidence type="ECO:0000313" key="3">
    <source>
        <dbReference type="Proteomes" id="UP001152024"/>
    </source>
</evidence>
<dbReference type="PANTHER" id="PTHR42076:SF1">
    <property type="entry name" value="CYANOVIRIN-N DOMAIN-CONTAINING PROTEIN"/>
    <property type="match status" value="1"/>
</dbReference>
<dbReference type="PANTHER" id="PTHR42076">
    <property type="entry name" value="CYANOVIRIN-N HOMOLOG"/>
    <property type="match status" value="1"/>
</dbReference>
<dbReference type="SMART" id="SM01111">
    <property type="entry name" value="CVNH"/>
    <property type="match status" value="1"/>
</dbReference>
<comment type="caution">
    <text evidence="2">The sequence shown here is derived from an EMBL/GenBank/DDBJ whole genome shotgun (WGS) entry which is preliminary data.</text>
</comment>
<evidence type="ECO:0000313" key="2">
    <source>
        <dbReference type="EMBL" id="KAJ4126967.1"/>
    </source>
</evidence>
<accession>A0ABQ8R4Z5</accession>
<reference evidence="2" key="1">
    <citation type="submission" date="2022-09" db="EMBL/GenBank/DDBJ databases">
        <title>Fusarium specimens isolated from Avocado Roots.</title>
        <authorList>
            <person name="Stajich J."/>
            <person name="Roper C."/>
            <person name="Heimlech-Rivalta G."/>
        </authorList>
    </citation>
    <scope>NUCLEOTIDE SEQUENCE</scope>
    <source>
        <strain evidence="2">CF00095</strain>
    </source>
</reference>
<evidence type="ECO:0000259" key="1">
    <source>
        <dbReference type="SMART" id="SM01111"/>
    </source>
</evidence>
<dbReference type="InterPro" id="IPR036673">
    <property type="entry name" value="Cyanovirin-N_sf"/>
</dbReference>
<sequence length="102" mass="11320">MSFYESSRNVELIDDRILQAELKDVDGNWVQSMINLDDIIGNIDGEFVWNGENFTHTANNIHLDGSVLTADLENNNGDFGSAQAIDLNEFIANINGELDFVG</sequence>
<organism evidence="2 3">
    <name type="scientific">Fusarium equiseti</name>
    <name type="common">Fusarium scirpi</name>
    <dbReference type="NCBI Taxonomy" id="61235"/>
    <lineage>
        <taxon>Eukaryota</taxon>
        <taxon>Fungi</taxon>
        <taxon>Dikarya</taxon>
        <taxon>Ascomycota</taxon>
        <taxon>Pezizomycotina</taxon>
        <taxon>Sordariomycetes</taxon>
        <taxon>Hypocreomycetidae</taxon>
        <taxon>Hypocreales</taxon>
        <taxon>Nectriaceae</taxon>
        <taxon>Fusarium</taxon>
        <taxon>Fusarium incarnatum-equiseti species complex</taxon>
    </lineage>
</organism>
<dbReference type="SUPFAM" id="SSF51322">
    <property type="entry name" value="Cyanovirin-N"/>
    <property type="match status" value="1"/>
</dbReference>
<dbReference type="Pfam" id="PF08881">
    <property type="entry name" value="CVNH"/>
    <property type="match status" value="1"/>
</dbReference>
<dbReference type="Proteomes" id="UP001152024">
    <property type="component" value="Unassembled WGS sequence"/>
</dbReference>
<gene>
    <name evidence="2" type="ORF">NW768_008588</name>
</gene>
<name>A0ABQ8R4Z5_FUSEQ</name>
<dbReference type="EMBL" id="JAOQBH010000013">
    <property type="protein sequence ID" value="KAJ4126967.1"/>
    <property type="molecule type" value="Genomic_DNA"/>
</dbReference>